<dbReference type="EMBL" id="LT630450">
    <property type="protein sequence ID" value="SFV72325.1"/>
    <property type="molecule type" value="Genomic_DNA"/>
</dbReference>
<evidence type="ECO:0000313" key="2">
    <source>
        <dbReference type="Proteomes" id="UP000186323"/>
    </source>
</evidence>
<accession>A0A1K1LC93</accession>
<keyword evidence="2" id="KW-1185">Reference proteome</keyword>
<organism evidence="1 2">
    <name type="scientific">Desulfovibrio piger</name>
    <dbReference type="NCBI Taxonomy" id="901"/>
    <lineage>
        <taxon>Bacteria</taxon>
        <taxon>Pseudomonadati</taxon>
        <taxon>Thermodesulfobacteriota</taxon>
        <taxon>Desulfovibrionia</taxon>
        <taxon>Desulfovibrionales</taxon>
        <taxon>Desulfovibrionaceae</taxon>
        <taxon>Desulfovibrio</taxon>
    </lineage>
</organism>
<evidence type="ECO:0000313" key="1">
    <source>
        <dbReference type="EMBL" id="SFV72325.1"/>
    </source>
</evidence>
<protein>
    <submittedName>
        <fullName evidence="1">Uncharacterized protein</fullName>
    </submittedName>
</protein>
<reference evidence="2" key="1">
    <citation type="submission" date="2016-10" db="EMBL/GenBank/DDBJ databases">
        <authorList>
            <person name="Wegmann U."/>
        </authorList>
    </citation>
    <scope>NUCLEOTIDE SEQUENCE [LARGE SCALE GENOMIC DNA]</scope>
</reference>
<sequence>MEYIGDLLADAGQADAMLAREKYEAELLELRKAVAKAECDLGEKAERLRLARKLNALLLAKVRRG</sequence>
<dbReference type="AlphaFoldDB" id="A0A1K1LC93"/>
<proteinExistence type="predicted"/>
<dbReference type="Proteomes" id="UP000186323">
    <property type="component" value="Chromosome I"/>
</dbReference>
<name>A0A1K1LC93_9BACT</name>
<dbReference type="KEGG" id="dpg:DESPIGER_0435"/>
<gene>
    <name evidence="1" type="ORF">DESPIGER_0435</name>
</gene>